<name>A0A3N4YH87_9MICO</name>
<dbReference type="SUPFAM" id="SSF52283">
    <property type="entry name" value="Formate/glycerate dehydrogenase catalytic domain-like"/>
    <property type="match status" value="1"/>
</dbReference>
<dbReference type="GO" id="GO:0051287">
    <property type="term" value="F:NAD binding"/>
    <property type="evidence" value="ECO:0007669"/>
    <property type="project" value="InterPro"/>
</dbReference>
<evidence type="ECO:0000313" key="5">
    <source>
        <dbReference type="Proteomes" id="UP000280501"/>
    </source>
</evidence>
<keyword evidence="5" id="KW-1185">Reference proteome</keyword>
<reference evidence="4 5" key="1">
    <citation type="submission" date="2018-11" db="EMBL/GenBank/DDBJ databases">
        <title>Sequencing the genomes of 1000 actinobacteria strains.</title>
        <authorList>
            <person name="Klenk H.-P."/>
        </authorList>
    </citation>
    <scope>NUCLEOTIDE SEQUENCE [LARGE SCALE GENOMIC DNA]</scope>
    <source>
        <strain evidence="4 5">DSM 15700</strain>
    </source>
</reference>
<keyword evidence="2" id="KW-0520">NAD</keyword>
<gene>
    <name evidence="4" type="ORF">EDD34_1060</name>
</gene>
<protein>
    <submittedName>
        <fullName evidence="4">Phosphoglycerate dehydrogenase-like enzyme</fullName>
    </submittedName>
</protein>
<dbReference type="PANTHER" id="PTHR43333">
    <property type="entry name" value="2-HACID_DH_C DOMAIN-CONTAINING PROTEIN"/>
    <property type="match status" value="1"/>
</dbReference>
<sequence length="336" mass="34817">MKILLPDVAFDLGFRTFLDDDLRRGLDDDAVVTYAMQEPVPAAHADADVLVTWANPPALVADAARRLPRLRWVQTLSAGPDVALAAGFGDDVTISSGRSLHDETVAEHTLMLILASVRRLPEALAAQREHRWAGEMAAAQADPGTDAHWTLSGAHVVLWGFGSIAERLAPLLAALGARVTGVAGTAGARAGFDVVGPDGLGDLLPGTDVLVSLLPAVPGTRHALDAGVLAKLPAHARFVNAGRGSTVDEAALLDALRSGRLAGAALDVMETEPLPADSPLWDCPNLVLTPHVAGGRPRGAARFLADQVTAWVRDGAAGLRNVVRAGSGGRSTTSGS</sequence>
<dbReference type="SUPFAM" id="SSF51735">
    <property type="entry name" value="NAD(P)-binding Rossmann-fold domains"/>
    <property type="match status" value="1"/>
</dbReference>
<dbReference type="EMBL" id="RKQZ01000001">
    <property type="protein sequence ID" value="RPF20469.1"/>
    <property type="molecule type" value="Genomic_DNA"/>
</dbReference>
<proteinExistence type="predicted"/>
<evidence type="ECO:0000259" key="3">
    <source>
        <dbReference type="Pfam" id="PF02826"/>
    </source>
</evidence>
<feature type="domain" description="D-isomer specific 2-hydroxyacid dehydrogenase NAD-binding" evidence="3">
    <location>
        <begin position="110"/>
        <end position="293"/>
    </location>
</feature>
<dbReference type="InterPro" id="IPR036291">
    <property type="entry name" value="NAD(P)-bd_dom_sf"/>
</dbReference>
<keyword evidence="1" id="KW-0560">Oxidoreductase</keyword>
<accession>A0A3N4YH87</accession>
<dbReference type="PANTHER" id="PTHR43333:SF1">
    <property type="entry name" value="D-ISOMER SPECIFIC 2-HYDROXYACID DEHYDROGENASE NAD-BINDING DOMAIN-CONTAINING PROTEIN"/>
    <property type="match status" value="1"/>
</dbReference>
<evidence type="ECO:0000313" key="4">
    <source>
        <dbReference type="EMBL" id="RPF20469.1"/>
    </source>
</evidence>
<evidence type="ECO:0000256" key="1">
    <source>
        <dbReference type="ARBA" id="ARBA00023002"/>
    </source>
</evidence>
<dbReference type="Gene3D" id="3.40.50.720">
    <property type="entry name" value="NAD(P)-binding Rossmann-like Domain"/>
    <property type="match status" value="2"/>
</dbReference>
<dbReference type="Pfam" id="PF02826">
    <property type="entry name" value="2-Hacid_dh_C"/>
    <property type="match status" value="1"/>
</dbReference>
<organism evidence="4 5">
    <name type="scientific">Myceligenerans xiligouense</name>
    <dbReference type="NCBI Taxonomy" id="253184"/>
    <lineage>
        <taxon>Bacteria</taxon>
        <taxon>Bacillati</taxon>
        <taxon>Actinomycetota</taxon>
        <taxon>Actinomycetes</taxon>
        <taxon>Micrococcales</taxon>
        <taxon>Promicromonosporaceae</taxon>
        <taxon>Myceligenerans</taxon>
    </lineage>
</organism>
<comment type="caution">
    <text evidence="4">The sequence shown here is derived from an EMBL/GenBank/DDBJ whole genome shotgun (WGS) entry which is preliminary data.</text>
</comment>
<evidence type="ECO:0000256" key="2">
    <source>
        <dbReference type="ARBA" id="ARBA00023027"/>
    </source>
</evidence>
<dbReference type="OrthoDB" id="4324715at2"/>
<dbReference type="GO" id="GO:0016491">
    <property type="term" value="F:oxidoreductase activity"/>
    <property type="evidence" value="ECO:0007669"/>
    <property type="project" value="UniProtKB-KW"/>
</dbReference>
<dbReference type="RefSeq" id="WP_123813631.1">
    <property type="nucleotide sequence ID" value="NZ_RKQZ01000001.1"/>
</dbReference>
<dbReference type="InterPro" id="IPR006140">
    <property type="entry name" value="D-isomer_DH_NAD-bd"/>
</dbReference>
<dbReference type="Proteomes" id="UP000280501">
    <property type="component" value="Unassembled WGS sequence"/>
</dbReference>
<dbReference type="AlphaFoldDB" id="A0A3N4YH87"/>